<reference evidence="3 4" key="1">
    <citation type="submission" date="2021-05" db="EMBL/GenBank/DDBJ databases">
        <title>Comparative genomic studies on the polysaccharide-degrading batcterial strains of the Flammeovirga genus.</title>
        <authorList>
            <person name="Zewei F."/>
            <person name="Zheng Z."/>
            <person name="Yu L."/>
            <person name="Ruyue G."/>
            <person name="Yanhong M."/>
            <person name="Yuanyuan C."/>
            <person name="Jingyan G."/>
            <person name="Wenjun H."/>
        </authorList>
    </citation>
    <scope>NUCLEOTIDE SEQUENCE [LARGE SCALE GENOMIC DNA]</scope>
    <source>
        <strain evidence="3 4">NBRC:100898</strain>
    </source>
</reference>
<feature type="transmembrane region" description="Helical" evidence="1">
    <location>
        <begin position="199"/>
        <end position="217"/>
    </location>
</feature>
<feature type="transmembrane region" description="Helical" evidence="1">
    <location>
        <begin position="21"/>
        <end position="40"/>
    </location>
</feature>
<evidence type="ECO:0000313" key="3">
    <source>
        <dbReference type="EMBL" id="QWG04433.1"/>
    </source>
</evidence>
<dbReference type="RefSeq" id="WP_169663895.1">
    <property type="nucleotide sequence ID" value="NZ_CP076133.1"/>
</dbReference>
<name>A0AAX1NET7_9BACT</name>
<feature type="transmembrane region" description="Helical" evidence="1">
    <location>
        <begin position="349"/>
        <end position="366"/>
    </location>
</feature>
<feature type="transmembrane region" description="Helical" evidence="1">
    <location>
        <begin position="229"/>
        <end position="249"/>
    </location>
</feature>
<dbReference type="Pfam" id="PF07786">
    <property type="entry name" value="HGSNAT_cat"/>
    <property type="match status" value="1"/>
</dbReference>
<feature type="transmembrane region" description="Helical" evidence="1">
    <location>
        <begin position="94"/>
        <end position="115"/>
    </location>
</feature>
<dbReference type="EMBL" id="CP076133">
    <property type="protein sequence ID" value="QWG04433.1"/>
    <property type="molecule type" value="Genomic_DNA"/>
</dbReference>
<evidence type="ECO:0000256" key="1">
    <source>
        <dbReference type="SAM" id="Phobius"/>
    </source>
</evidence>
<dbReference type="InterPro" id="IPR012429">
    <property type="entry name" value="HGSNAT_cat"/>
</dbReference>
<feature type="transmembrane region" description="Helical" evidence="1">
    <location>
        <begin position="146"/>
        <end position="166"/>
    </location>
</feature>
<keyword evidence="4" id="KW-1185">Reference proteome</keyword>
<gene>
    <name evidence="3" type="ORF">KMW28_26420</name>
</gene>
<keyword evidence="1" id="KW-0472">Membrane</keyword>
<protein>
    <submittedName>
        <fullName evidence="3">DUF1624 domain-containing protein</fullName>
    </submittedName>
</protein>
<dbReference type="Proteomes" id="UP000678679">
    <property type="component" value="Chromosome 2"/>
</dbReference>
<dbReference type="PANTHER" id="PTHR40407:SF1">
    <property type="entry name" value="HEPARAN-ALPHA-GLUCOSAMINIDE N-ACETYLTRANSFERASE CATALYTIC DOMAIN-CONTAINING PROTEIN"/>
    <property type="match status" value="1"/>
</dbReference>
<sequence length="384" mass="44046">MKELKTTKNKGRITSIDVLRGLVIVIMLLDHVRERFFYYYPVSDPIDINETSPGLFFSRILTHLAAPIFVFLTGLSAWLYANPRGKDPRSASSFLFKRGLFLIFIEIAFINFSWFGEYHTLYLQVIWAIGVSMITLAALSHLPYKVIGILGFLIVFGHNALTPIHFSPDEFGYTLWAILHDRGFIFPNELLKIKASYPVLPWIGVILLGYFAGPIFGEKYSPKDRIKTLQFIGVGSLGLLLILRGFNLYGETLHWETQDTILKTVMDFVNFTKYPPSLDFLLWGIGFGLLILSFLENKQNKITDALKTFGSAPMFFYILHLYVLLILYKIAVAIFGIPEGKYLSFNHLGYVWVSTVVLATILYFPTKKFGDYKRKSNSKWLKYF</sequence>
<evidence type="ECO:0000259" key="2">
    <source>
        <dbReference type="Pfam" id="PF07786"/>
    </source>
</evidence>
<dbReference type="PANTHER" id="PTHR40407">
    <property type="entry name" value="MEMBRANE PROTEIN-LIKE PROTEIN"/>
    <property type="match status" value="1"/>
</dbReference>
<organism evidence="3 4">
    <name type="scientific">Flammeovirga yaeyamensis</name>
    <dbReference type="NCBI Taxonomy" id="367791"/>
    <lineage>
        <taxon>Bacteria</taxon>
        <taxon>Pseudomonadati</taxon>
        <taxon>Bacteroidota</taxon>
        <taxon>Cytophagia</taxon>
        <taxon>Cytophagales</taxon>
        <taxon>Flammeovirgaceae</taxon>
        <taxon>Flammeovirga</taxon>
    </lineage>
</organism>
<dbReference type="AlphaFoldDB" id="A0AAX1NET7"/>
<feature type="transmembrane region" description="Helical" evidence="1">
    <location>
        <begin position="60"/>
        <end position="82"/>
    </location>
</feature>
<accession>A0AAX1NET7</accession>
<proteinExistence type="predicted"/>
<feature type="transmembrane region" description="Helical" evidence="1">
    <location>
        <begin position="315"/>
        <end position="337"/>
    </location>
</feature>
<keyword evidence="1" id="KW-1133">Transmembrane helix</keyword>
<keyword evidence="1" id="KW-0812">Transmembrane</keyword>
<feature type="domain" description="Heparan-alpha-glucosaminide N-acetyltransferase catalytic" evidence="2">
    <location>
        <begin position="12"/>
        <end position="237"/>
    </location>
</feature>
<dbReference type="KEGG" id="fya:KMW28_26420"/>
<evidence type="ECO:0000313" key="4">
    <source>
        <dbReference type="Proteomes" id="UP000678679"/>
    </source>
</evidence>
<feature type="transmembrane region" description="Helical" evidence="1">
    <location>
        <begin position="121"/>
        <end position="139"/>
    </location>
</feature>
<feature type="transmembrane region" description="Helical" evidence="1">
    <location>
        <begin position="277"/>
        <end position="295"/>
    </location>
</feature>